<reference evidence="1 2" key="1">
    <citation type="journal article" date="2021" name="Sci. Rep.">
        <title>Chromosome anchoring in Senegalese sole (Solea senegalensis) reveals sex-associated markers and genome rearrangements in flatfish.</title>
        <authorList>
            <person name="Guerrero-Cozar I."/>
            <person name="Gomez-Garrido J."/>
            <person name="Berbel C."/>
            <person name="Martinez-Blanch J.F."/>
            <person name="Alioto T."/>
            <person name="Claros M.G."/>
            <person name="Gagnaire P.A."/>
            <person name="Manchado M."/>
        </authorList>
    </citation>
    <scope>NUCLEOTIDE SEQUENCE [LARGE SCALE GENOMIC DNA]</scope>
    <source>
        <strain evidence="1">Sse05_10M</strain>
    </source>
</reference>
<dbReference type="GO" id="GO:0045639">
    <property type="term" value="P:positive regulation of myeloid cell differentiation"/>
    <property type="evidence" value="ECO:0007669"/>
    <property type="project" value="InterPro"/>
</dbReference>
<sequence>MLVKLVASPSLLTIFRHRPDRERQLDLIHKKQTSVAALTGIVVVAIPCLMASLGRSAPLPTESGALVADPAFQEAVERSRSLTQKILLAIPDTHSACIHTETLQLNSPDNAKLEIMAANIGIPAAPVLRALSENFTLRTCLRNMTEGLQQHRALLSAISERLPNKMTGLTSDIKDLSIQINKMQKMVYKEAAVQPTPTPMSLQLQGEYEVQVAAHLILVQLQSFGRDMDRCLRTMDRGDDDTES</sequence>
<dbReference type="GO" id="GO:0005125">
    <property type="term" value="F:cytokine activity"/>
    <property type="evidence" value="ECO:0007669"/>
    <property type="project" value="InterPro"/>
</dbReference>
<organism evidence="1 2">
    <name type="scientific">Solea senegalensis</name>
    <name type="common">Senegalese sole</name>
    <dbReference type="NCBI Taxonomy" id="28829"/>
    <lineage>
        <taxon>Eukaryota</taxon>
        <taxon>Metazoa</taxon>
        <taxon>Chordata</taxon>
        <taxon>Craniata</taxon>
        <taxon>Vertebrata</taxon>
        <taxon>Euteleostomi</taxon>
        <taxon>Actinopterygii</taxon>
        <taxon>Neopterygii</taxon>
        <taxon>Teleostei</taxon>
        <taxon>Neoteleostei</taxon>
        <taxon>Acanthomorphata</taxon>
        <taxon>Carangaria</taxon>
        <taxon>Pleuronectiformes</taxon>
        <taxon>Pleuronectoidei</taxon>
        <taxon>Soleidae</taxon>
        <taxon>Solea</taxon>
    </lineage>
</organism>
<proteinExistence type="predicted"/>
<dbReference type="PANTHER" id="PTHR10511:SF2">
    <property type="entry name" value="GRANULOCYTE COLONY-STIMULATING FACTOR"/>
    <property type="match status" value="1"/>
</dbReference>
<keyword evidence="2" id="KW-1185">Reference proteome</keyword>
<accession>A0AAV6RQ50</accession>
<dbReference type="EMBL" id="JAGKHQ010000010">
    <property type="protein sequence ID" value="KAG7506659.1"/>
    <property type="molecule type" value="Genomic_DNA"/>
</dbReference>
<dbReference type="AlphaFoldDB" id="A0AAV6RQ50"/>
<dbReference type="InterPro" id="IPR030474">
    <property type="entry name" value="IL-6/GCSF/MGF"/>
</dbReference>
<protein>
    <submittedName>
        <fullName evidence="1">Granulocyte colony-stimulating factor isoform X1</fullName>
    </submittedName>
</protein>
<evidence type="ECO:0000313" key="2">
    <source>
        <dbReference type="Proteomes" id="UP000693946"/>
    </source>
</evidence>
<dbReference type="PANTHER" id="PTHR10511">
    <property type="entry name" value="GRANULOCYTE COLONY-STIMULATING FACTOR"/>
    <property type="match status" value="1"/>
</dbReference>
<dbReference type="InterPro" id="IPR040117">
    <property type="entry name" value="GCSF/MGF"/>
</dbReference>
<dbReference type="GO" id="GO:0005576">
    <property type="term" value="C:extracellular region"/>
    <property type="evidence" value="ECO:0007669"/>
    <property type="project" value="InterPro"/>
</dbReference>
<comment type="caution">
    <text evidence="1">The sequence shown here is derived from an EMBL/GenBank/DDBJ whole genome shotgun (WGS) entry which is preliminary data.</text>
</comment>
<dbReference type="Proteomes" id="UP000693946">
    <property type="component" value="Linkage Group LG18"/>
</dbReference>
<dbReference type="SMART" id="SM00126">
    <property type="entry name" value="IL6"/>
    <property type="match status" value="1"/>
</dbReference>
<dbReference type="GO" id="GO:0006955">
    <property type="term" value="P:immune response"/>
    <property type="evidence" value="ECO:0007669"/>
    <property type="project" value="InterPro"/>
</dbReference>
<evidence type="ECO:0000313" key="1">
    <source>
        <dbReference type="EMBL" id="KAG7506659.1"/>
    </source>
</evidence>
<name>A0AAV6RQ50_SOLSE</name>
<gene>
    <name evidence="1" type="ORF">JOB18_011759</name>
</gene>